<keyword evidence="3" id="KW-1185">Reference proteome</keyword>
<dbReference type="InterPro" id="IPR002105">
    <property type="entry name" value="Dockerin_1_rpt"/>
</dbReference>
<evidence type="ECO:0000313" key="2">
    <source>
        <dbReference type="EMBL" id="MBC5726963.1"/>
    </source>
</evidence>
<dbReference type="InterPro" id="IPR036439">
    <property type="entry name" value="Dockerin_dom_sf"/>
</dbReference>
<protein>
    <recommendedName>
        <fullName evidence="1">Dockerin domain-containing protein</fullName>
    </recommendedName>
</protein>
<evidence type="ECO:0000259" key="1">
    <source>
        <dbReference type="PROSITE" id="PS51766"/>
    </source>
</evidence>
<dbReference type="PROSITE" id="PS51766">
    <property type="entry name" value="DOCKERIN"/>
    <property type="match status" value="1"/>
</dbReference>
<feature type="domain" description="Dockerin" evidence="1">
    <location>
        <begin position="865"/>
        <end position="935"/>
    </location>
</feature>
<dbReference type="EMBL" id="JACOPS010000001">
    <property type="protein sequence ID" value="MBC5726963.1"/>
    <property type="molecule type" value="Genomic_DNA"/>
</dbReference>
<dbReference type="Gene3D" id="1.10.1330.10">
    <property type="entry name" value="Dockerin domain"/>
    <property type="match status" value="1"/>
</dbReference>
<name>A0ABR7HHH0_9FIRM</name>
<proteinExistence type="predicted"/>
<sequence>MLRKAKQIISIILSIAIVFSISSAIPFSASVLTYVVEEGSEVLPEDYSNILSSYSPEAFGTPKTSFVNKLSNGNYQVVVYSDLLYIMTYNSKFSLLSTQTIELELPLWGGYYCGENYNYVVCGQSYDTSLDKGGDVYRIIKYDKNFKKIVGLSLNGAETYTKRPFDSGNVSIAENGNSLVVYTSRLRLDGHQSNMTIKVNTDNMTEYSCMSDFWATEYMYPYKHVSHSLRQIVKFDGDYPVYVDLSDGYPERSVYLQSYYGSQPLLKISGDIGDNVTNAEVSGMEISPTNYLVVGSSMNNEMNNIFLSSYNKSLNTSECEWLTASSTFYAEGYGNPKIVKINDDRFAVMWSASKGPSVQYVIVDGKGAVISNLKNLNFAYLSDCEPIYDNNRIILVNIFDGKVNFDLINDLATGGSYYINHDNIKSSENAWNGISDVSWYSDGKKSFDITTSEQLSGLAQLVNEGNTFKNKTVNLKNDIYINKNAFSYVNKWTPIGNTEQKCFDGTFNGNGFSIYNMYVPEENSGGLFGYIGENGIIKALNISQGTFQYGGCVANDNKGIIMFCNSKSLVYGYDLFSTGAICNRNSNLVYGCKNYGTVDGSDTGGIVGNNNTGGTISACNNTGIAMATGSVGGIAGYNYAWIYDCYNTGLVTGGFGLNKASWVAGIVPENHSRSNEEGISNCYNVGSISQADILKSAISRGEFKNCFTNIQPGVNNGNATVLSNAELIDSSFVEKLNSDSNSILPGWIEDSIKINNGMPITIADYNAYVRTYKMIPEMWAIGDISMLNDINSECVYSFWLYFCDVVPEVEVENSDIAEIISDISINGGKIIIKPKSKGTTNIIINFKETENNCSFTYKLPITINGYISIGDVNTDSQVNAKDRMTLTRYLAKWIGYENIDMTAADVNNDGDVNAKDRMILTRHIAKWQGYENLPYTS</sequence>
<dbReference type="PROSITE" id="PS00448">
    <property type="entry name" value="CLOS_CELLULOSOME_RPT"/>
    <property type="match status" value="1"/>
</dbReference>
<gene>
    <name evidence="2" type="ORF">H8R91_00185</name>
</gene>
<dbReference type="Proteomes" id="UP000636755">
    <property type="component" value="Unassembled WGS sequence"/>
</dbReference>
<comment type="caution">
    <text evidence="2">The sequence shown here is derived from an EMBL/GenBank/DDBJ whole genome shotgun (WGS) entry which is preliminary data.</text>
</comment>
<dbReference type="Pfam" id="PF00404">
    <property type="entry name" value="Dockerin_1"/>
    <property type="match status" value="1"/>
</dbReference>
<dbReference type="SUPFAM" id="SSF63446">
    <property type="entry name" value="Type I dockerin domain"/>
    <property type="match status" value="1"/>
</dbReference>
<dbReference type="Gene3D" id="2.160.20.110">
    <property type="match status" value="1"/>
</dbReference>
<reference evidence="2 3" key="1">
    <citation type="submission" date="2020-08" db="EMBL/GenBank/DDBJ databases">
        <title>Genome public.</title>
        <authorList>
            <person name="Liu C."/>
            <person name="Sun Q."/>
        </authorList>
    </citation>
    <scope>NUCLEOTIDE SEQUENCE [LARGE SCALE GENOMIC DNA]</scope>
    <source>
        <strain evidence="2 3">NSJ-71</strain>
    </source>
</reference>
<accession>A0ABR7HHH0</accession>
<dbReference type="RefSeq" id="WP_186934426.1">
    <property type="nucleotide sequence ID" value="NZ_JACOPS010000001.1"/>
</dbReference>
<organism evidence="2 3">
    <name type="scientific">Ruminococcus intestinalis</name>
    <dbReference type="NCBI Taxonomy" id="2763066"/>
    <lineage>
        <taxon>Bacteria</taxon>
        <taxon>Bacillati</taxon>
        <taxon>Bacillota</taxon>
        <taxon>Clostridia</taxon>
        <taxon>Eubacteriales</taxon>
        <taxon>Oscillospiraceae</taxon>
        <taxon>Ruminococcus</taxon>
    </lineage>
</organism>
<dbReference type="InterPro" id="IPR016134">
    <property type="entry name" value="Dockerin_dom"/>
</dbReference>
<dbReference type="CDD" id="cd14256">
    <property type="entry name" value="Dockerin_I"/>
    <property type="match status" value="1"/>
</dbReference>
<evidence type="ECO:0000313" key="3">
    <source>
        <dbReference type="Proteomes" id="UP000636755"/>
    </source>
</evidence>